<dbReference type="InterPro" id="IPR019734">
    <property type="entry name" value="TPR_rpt"/>
</dbReference>
<evidence type="ECO:0000313" key="5">
    <source>
        <dbReference type="Proteomes" id="UP000007880"/>
    </source>
</evidence>
<dbReference type="PANTHER" id="PTHR19959:SF119">
    <property type="entry name" value="FUNGAL LIPASE-LIKE DOMAIN-CONTAINING PROTEIN"/>
    <property type="match status" value="1"/>
</dbReference>
<feature type="domain" description="Orc1-like AAA ATPase" evidence="3">
    <location>
        <begin position="297"/>
        <end position="408"/>
    </location>
</feature>
<gene>
    <name evidence="4" type="ordered locus">CLDAP_18060</name>
</gene>
<keyword evidence="1" id="KW-0175">Coiled coil</keyword>
<dbReference type="InterPro" id="IPR024983">
    <property type="entry name" value="CHAT_dom"/>
</dbReference>
<dbReference type="STRING" id="926550.CLDAP_18060"/>
<dbReference type="AlphaFoldDB" id="I0I3K8"/>
<dbReference type="eggNOG" id="COG1066">
    <property type="taxonomic scope" value="Bacteria"/>
</dbReference>
<dbReference type="Gene3D" id="3.40.50.300">
    <property type="entry name" value="P-loop containing nucleotide triphosphate hydrolases"/>
    <property type="match status" value="1"/>
</dbReference>
<accession>I0I3K8</accession>
<dbReference type="SUPFAM" id="SSF48452">
    <property type="entry name" value="TPR-like"/>
    <property type="match status" value="1"/>
</dbReference>
<dbReference type="InterPro" id="IPR027417">
    <property type="entry name" value="P-loop_NTPase"/>
</dbReference>
<name>I0I3K8_CALAS</name>
<dbReference type="SUPFAM" id="SSF52540">
    <property type="entry name" value="P-loop containing nucleoside triphosphate hydrolases"/>
    <property type="match status" value="1"/>
</dbReference>
<dbReference type="eggNOG" id="COG4995">
    <property type="taxonomic scope" value="Bacteria"/>
</dbReference>
<dbReference type="Pfam" id="PF13191">
    <property type="entry name" value="AAA_16"/>
    <property type="match status" value="1"/>
</dbReference>
<dbReference type="InterPro" id="IPR011990">
    <property type="entry name" value="TPR-like_helical_dom_sf"/>
</dbReference>
<dbReference type="PATRIC" id="fig|926550.5.peg.2012"/>
<dbReference type="Gene3D" id="1.25.40.10">
    <property type="entry name" value="Tetratricopeptide repeat domain"/>
    <property type="match status" value="3"/>
</dbReference>
<dbReference type="PANTHER" id="PTHR19959">
    <property type="entry name" value="KINESIN LIGHT CHAIN"/>
    <property type="match status" value="1"/>
</dbReference>
<sequence length="1155" mass="123926">MSTQPPSVHGSGQGSIAVGGGVSGSLLVTGSQNVIIQAGEILLRLAEQARAAARDPGRMLRILAVLAAPVHDPADPDHPPPPLDLRREWNRLERAVREANAPILLARLTPPTLEALRRGLSPRTAQQGLFPQVLHFSGHAWREGLLLEDEDGQTRYVTAAELLQALRPPQPLDLVVLNACESAADARSAGQALLDAGLARAVVGHLYPVRDDQAIAFARTLYTDLSDGFPLREAVERARRHITPTLPSPFQGEGRVGVGVVLLGDGDLRFGDLARGEPLIEDGRPRGNLPPGEGVGFFGRGAELVALARRLDHPPCVLLVSGPPGIGKSRLALEAAHRNAWRFPGGVAYAEAPRESAFATATDLLNHLAEALGLAKAEDLLGHAHARPTLFLLDNLETLLPAELATLAGFLKRLDGGSAALVTLRPPLPLLEDLRHAVSRPLQEGLHDDAAVRYALALARSKDLPLEASEAVAIARATAGHPQLITRIVAQARRRDRQALLEEVRRHEGDFAAQLEATYAWSWERLGEMGRAAWQALLLFPAGRAPEVVLRALAGATGLQALREEAAVADFDPRGQAWRWHPTAAEYVARCRPLDEAERRRRLIAALPAWTRWLEGLEAKTAETAARLEAQRSNLEALIEAGAQADYEPARGWFQALHRALPAPDRTLALRDFEAAAYRAWADAARRAEAAADRAAALNMTGYALSALGRREEALAATQEAVAIHRRLAEANPAAFLPELATSLNNLGIRLSALGRREEALAATEEAVAIRRRLAEGNPAAFLPELAMSLNNLGNRLSALGRREEALAATAEAVGHYRRLAEGNPAAFLPELAMSLNNLGAMLSKVGRREEALAATQEAVGHYRRLAEGNPAAFLPNLATSLNNLGNRLSELGRREEALAATQEAVGHCRRLAEANPAAFLPDLAGSLNNLGAMLSEVGRREEALAATQEAVAIRRRLAEGNPAAFLPDLAMSLNNLGDRLTEMGQGEAALVAYEEAVRTLLPFFQALPTAFADRMGYMLRDYIAACRRAEQEPDRELVKGALQAGLSLVIHPAIAQRARLLRAVAAMARGAAGPEAAQEVEEALAAMGQQEEWQALAAALARLLAGERDPQALRGGLALDAIDEQALTLVEWAVADEEAWALLRRLAEEAGGAE</sequence>
<evidence type="ECO:0000313" key="4">
    <source>
        <dbReference type="EMBL" id="BAL99845.1"/>
    </source>
</evidence>
<dbReference type="InterPro" id="IPR041664">
    <property type="entry name" value="AAA_16"/>
</dbReference>
<dbReference type="KEGG" id="cap:CLDAP_18060"/>
<evidence type="ECO:0000259" key="3">
    <source>
        <dbReference type="Pfam" id="PF13191"/>
    </source>
</evidence>
<dbReference type="RefSeq" id="WP_014433083.1">
    <property type="nucleotide sequence ID" value="NC_017079.1"/>
</dbReference>
<evidence type="ECO:0000256" key="1">
    <source>
        <dbReference type="SAM" id="Coils"/>
    </source>
</evidence>
<dbReference type="Pfam" id="PF12770">
    <property type="entry name" value="CHAT"/>
    <property type="match status" value="1"/>
</dbReference>
<evidence type="ECO:0000259" key="2">
    <source>
        <dbReference type="Pfam" id="PF12770"/>
    </source>
</evidence>
<feature type="coiled-coil region" evidence="1">
    <location>
        <begin position="614"/>
        <end position="645"/>
    </location>
</feature>
<dbReference type="Proteomes" id="UP000007880">
    <property type="component" value="Chromosome"/>
</dbReference>
<dbReference type="HOGENOM" id="CLU_275929_0_0_0"/>
<proteinExistence type="predicted"/>
<reference evidence="4 5" key="1">
    <citation type="submission" date="2012-02" db="EMBL/GenBank/DDBJ databases">
        <title>Complete genome sequence of Caldilinea aerophila DSM 14535 (= NBRC 102666).</title>
        <authorList>
            <person name="Oguchi A."/>
            <person name="Hosoyama A."/>
            <person name="Sekine M."/>
            <person name="Fukai R."/>
            <person name="Kato Y."/>
            <person name="Nakamura S."/>
            <person name="Hanada S."/>
            <person name="Yamazaki S."/>
            <person name="Fujita N."/>
        </authorList>
    </citation>
    <scope>NUCLEOTIDE SEQUENCE [LARGE SCALE GENOMIC DNA]</scope>
    <source>
        <strain evidence="5">DSM 14535 / JCM 11387 / NBRC 104270 / STL-6-O1</strain>
    </source>
</reference>
<dbReference type="OrthoDB" id="3587032at2"/>
<dbReference type="EMBL" id="AP012337">
    <property type="protein sequence ID" value="BAL99845.1"/>
    <property type="molecule type" value="Genomic_DNA"/>
</dbReference>
<feature type="domain" description="CHAT" evidence="2">
    <location>
        <begin position="34"/>
        <end position="244"/>
    </location>
</feature>
<keyword evidence="5" id="KW-1185">Reference proteome</keyword>
<organism evidence="4 5">
    <name type="scientific">Caldilinea aerophila (strain DSM 14535 / JCM 11387 / NBRC 104270 / STL-6-O1)</name>
    <dbReference type="NCBI Taxonomy" id="926550"/>
    <lineage>
        <taxon>Bacteria</taxon>
        <taxon>Bacillati</taxon>
        <taxon>Chloroflexota</taxon>
        <taxon>Caldilineae</taxon>
        <taxon>Caldilineales</taxon>
        <taxon>Caldilineaceae</taxon>
        <taxon>Caldilinea</taxon>
    </lineage>
</organism>
<dbReference type="SMART" id="SM00028">
    <property type="entry name" value="TPR"/>
    <property type="match status" value="7"/>
</dbReference>
<dbReference type="eggNOG" id="COG0457">
    <property type="taxonomic scope" value="Bacteria"/>
</dbReference>
<dbReference type="Pfam" id="PF13374">
    <property type="entry name" value="TPR_10"/>
    <property type="match status" value="7"/>
</dbReference>
<protein>
    <submittedName>
        <fullName evidence="4">Uncharacterized protein</fullName>
    </submittedName>
</protein>